<organism evidence="1 2">
    <name type="scientific">Larinioides sclopetarius</name>
    <dbReference type="NCBI Taxonomy" id="280406"/>
    <lineage>
        <taxon>Eukaryota</taxon>
        <taxon>Metazoa</taxon>
        <taxon>Ecdysozoa</taxon>
        <taxon>Arthropoda</taxon>
        <taxon>Chelicerata</taxon>
        <taxon>Arachnida</taxon>
        <taxon>Araneae</taxon>
        <taxon>Araneomorphae</taxon>
        <taxon>Entelegynae</taxon>
        <taxon>Araneoidea</taxon>
        <taxon>Araneidae</taxon>
        <taxon>Larinioides</taxon>
    </lineage>
</organism>
<dbReference type="AlphaFoldDB" id="A0AAV2AJA9"/>
<dbReference type="Proteomes" id="UP001497382">
    <property type="component" value="Unassembled WGS sequence"/>
</dbReference>
<dbReference type="EMBL" id="CAXIEN010000175">
    <property type="protein sequence ID" value="CAL1284086.1"/>
    <property type="molecule type" value="Genomic_DNA"/>
</dbReference>
<evidence type="ECO:0000313" key="2">
    <source>
        <dbReference type="Proteomes" id="UP001497382"/>
    </source>
</evidence>
<protein>
    <submittedName>
        <fullName evidence="1">Uncharacterized protein</fullName>
    </submittedName>
</protein>
<comment type="caution">
    <text evidence="1">The sequence shown here is derived from an EMBL/GenBank/DDBJ whole genome shotgun (WGS) entry which is preliminary data.</text>
</comment>
<proteinExistence type="predicted"/>
<accession>A0AAV2AJA9</accession>
<keyword evidence="2" id="KW-1185">Reference proteome</keyword>
<name>A0AAV2AJA9_9ARAC</name>
<gene>
    <name evidence="1" type="ORF">LARSCL_LOCUS12947</name>
</gene>
<evidence type="ECO:0000313" key="1">
    <source>
        <dbReference type="EMBL" id="CAL1284086.1"/>
    </source>
</evidence>
<sequence length="53" mass="6181">MLEVSDRRFGSYRLVSIRDIFKKPLLTSSESSSTTTEDLAERCLCKCHEREKQ</sequence>
<reference evidence="1 2" key="1">
    <citation type="submission" date="2024-04" db="EMBL/GenBank/DDBJ databases">
        <authorList>
            <person name="Rising A."/>
            <person name="Reimegard J."/>
            <person name="Sonavane S."/>
            <person name="Akerstrom W."/>
            <person name="Nylinder S."/>
            <person name="Hedman E."/>
            <person name="Kallberg Y."/>
        </authorList>
    </citation>
    <scope>NUCLEOTIDE SEQUENCE [LARGE SCALE GENOMIC DNA]</scope>
</reference>
<feature type="non-terminal residue" evidence="1">
    <location>
        <position position="53"/>
    </location>
</feature>